<evidence type="ECO:0000256" key="2">
    <source>
        <dbReference type="ARBA" id="ARBA00022695"/>
    </source>
</evidence>
<dbReference type="GO" id="GO:0005525">
    <property type="term" value="F:GTP binding"/>
    <property type="evidence" value="ECO:0007669"/>
    <property type="project" value="UniProtKB-KW"/>
</dbReference>
<dbReference type="PANTHER" id="PTHR40392">
    <property type="entry name" value="2-PHOSPHO-L-LACTATE GUANYLYLTRANSFERASE"/>
    <property type="match status" value="1"/>
</dbReference>
<dbReference type="PANTHER" id="PTHR40392:SF1">
    <property type="entry name" value="2-PHOSPHO-L-LACTATE GUANYLYLTRANSFERASE"/>
    <property type="match status" value="1"/>
</dbReference>
<proteinExistence type="predicted"/>
<evidence type="ECO:0000313" key="6">
    <source>
        <dbReference type="Proteomes" id="UP001170717"/>
    </source>
</evidence>
<evidence type="ECO:0000313" key="5">
    <source>
        <dbReference type="EMBL" id="MDO6577558.1"/>
    </source>
</evidence>
<dbReference type="SUPFAM" id="SSF53448">
    <property type="entry name" value="Nucleotide-diphospho-sugar transferases"/>
    <property type="match status" value="1"/>
</dbReference>
<evidence type="ECO:0000256" key="1">
    <source>
        <dbReference type="ARBA" id="ARBA00022679"/>
    </source>
</evidence>
<sequence>MHKLCVVIPMKDPAFSKQRLSPHLPASVRKALAIKLFKKTVMSLNGSFPQWQKLVVTPSLYIADLATSLGCKVIFETKGSNLNTALTQATEWSMSQGFSHQLILPADIARLEEKELSSIASLASGDTSVVIGSAYDGGTNALCTTPPNAIDFAFGKSSSYEHHQAAIEKGLKCVTVQPKYLSQDIDHPDDLRHVNDVVDSLIA</sequence>
<protein>
    <submittedName>
        <fullName evidence="5">2-phospho-L-lactate guanylyltransferase</fullName>
        <ecNumber evidence="5">2.7.7.68</ecNumber>
    </submittedName>
</protein>
<dbReference type="Pfam" id="PF01983">
    <property type="entry name" value="CofC"/>
    <property type="match status" value="1"/>
</dbReference>
<dbReference type="RefSeq" id="WP_156454611.1">
    <property type="nucleotide sequence ID" value="NZ_CAXIBE010000063.1"/>
</dbReference>
<dbReference type="EMBL" id="JAUOQI010000005">
    <property type="protein sequence ID" value="MDO6577558.1"/>
    <property type="molecule type" value="Genomic_DNA"/>
</dbReference>
<dbReference type="AlphaFoldDB" id="A0AAW7Z2Z9"/>
<keyword evidence="1 5" id="KW-0808">Transferase</keyword>
<name>A0AAW7Z2Z9_9ALTE</name>
<dbReference type="GO" id="GO:0043814">
    <property type="term" value="F:phospholactate guanylyltransferase activity"/>
    <property type="evidence" value="ECO:0007669"/>
    <property type="project" value="UniProtKB-EC"/>
</dbReference>
<dbReference type="InterPro" id="IPR029044">
    <property type="entry name" value="Nucleotide-diphossugar_trans"/>
</dbReference>
<dbReference type="NCBIfam" id="TIGR03552">
    <property type="entry name" value="F420_cofC"/>
    <property type="match status" value="1"/>
</dbReference>
<comment type="caution">
    <text evidence="5">The sequence shown here is derived from an EMBL/GenBank/DDBJ whole genome shotgun (WGS) entry which is preliminary data.</text>
</comment>
<dbReference type="EC" id="2.7.7.68" evidence="5"/>
<keyword evidence="4" id="KW-0342">GTP-binding</keyword>
<evidence type="ECO:0000256" key="3">
    <source>
        <dbReference type="ARBA" id="ARBA00022741"/>
    </source>
</evidence>
<dbReference type="Gene3D" id="3.90.550.10">
    <property type="entry name" value="Spore Coat Polysaccharide Biosynthesis Protein SpsA, Chain A"/>
    <property type="match status" value="1"/>
</dbReference>
<dbReference type="InterPro" id="IPR002835">
    <property type="entry name" value="CofC"/>
</dbReference>
<keyword evidence="3" id="KW-0547">Nucleotide-binding</keyword>
<reference evidence="5" key="1">
    <citation type="submission" date="2023-07" db="EMBL/GenBank/DDBJ databases">
        <title>Genome content predicts the carbon catabolic preferences of heterotrophic bacteria.</title>
        <authorList>
            <person name="Gralka M."/>
        </authorList>
    </citation>
    <scope>NUCLEOTIDE SEQUENCE</scope>
    <source>
        <strain evidence="5">F2M12</strain>
    </source>
</reference>
<evidence type="ECO:0000256" key="4">
    <source>
        <dbReference type="ARBA" id="ARBA00023134"/>
    </source>
</evidence>
<gene>
    <name evidence="5" type="primary">cofC</name>
    <name evidence="5" type="ORF">Q4527_09140</name>
</gene>
<accession>A0AAW7Z2Z9</accession>
<organism evidence="5 6">
    <name type="scientific">Alteromonas stellipolaris</name>
    <dbReference type="NCBI Taxonomy" id="233316"/>
    <lineage>
        <taxon>Bacteria</taxon>
        <taxon>Pseudomonadati</taxon>
        <taxon>Pseudomonadota</taxon>
        <taxon>Gammaproteobacteria</taxon>
        <taxon>Alteromonadales</taxon>
        <taxon>Alteromonadaceae</taxon>
        <taxon>Alteromonas/Salinimonas group</taxon>
        <taxon>Alteromonas</taxon>
    </lineage>
</organism>
<dbReference type="Proteomes" id="UP001170717">
    <property type="component" value="Unassembled WGS sequence"/>
</dbReference>
<dbReference type="GeneID" id="83256423"/>
<keyword evidence="2 5" id="KW-0548">Nucleotidyltransferase</keyword>